<evidence type="ECO:0000256" key="1">
    <source>
        <dbReference type="ARBA" id="ARBA00010088"/>
    </source>
</evidence>
<dbReference type="InterPro" id="IPR029058">
    <property type="entry name" value="AB_hydrolase_fold"/>
</dbReference>
<feature type="chain" id="PRO_5038421028" evidence="5">
    <location>
        <begin position="28"/>
        <end position="556"/>
    </location>
</feature>
<dbReference type="PANTHER" id="PTHR43248:SF29">
    <property type="entry name" value="TRIPEPTIDYL AMINOPEPTIDASE"/>
    <property type="match status" value="1"/>
</dbReference>
<dbReference type="InterPro" id="IPR006311">
    <property type="entry name" value="TAT_signal"/>
</dbReference>
<keyword evidence="9" id="KW-1185">Reference proteome</keyword>
<dbReference type="EMBL" id="LT629799">
    <property type="protein sequence ID" value="SDU89194.1"/>
    <property type="molecule type" value="Genomic_DNA"/>
</dbReference>
<dbReference type="GO" id="GO:0016787">
    <property type="term" value="F:hydrolase activity"/>
    <property type="evidence" value="ECO:0007669"/>
    <property type="project" value="UniProtKB-KW"/>
</dbReference>
<evidence type="ECO:0000256" key="2">
    <source>
        <dbReference type="ARBA" id="ARBA00022729"/>
    </source>
</evidence>
<evidence type="ECO:0000259" key="7">
    <source>
        <dbReference type="Pfam" id="PF08386"/>
    </source>
</evidence>
<dbReference type="AlphaFoldDB" id="A0A1H2M7V5"/>
<feature type="region of interest" description="Disordered" evidence="4">
    <location>
        <begin position="27"/>
        <end position="51"/>
    </location>
</feature>
<dbReference type="Pfam" id="PF00561">
    <property type="entry name" value="Abhydrolase_1"/>
    <property type="match status" value="1"/>
</dbReference>
<keyword evidence="2 5" id="KW-0732">Signal</keyword>
<feature type="domain" description="Peptidase S33 tripeptidyl aminopeptidase-like C-terminal" evidence="7">
    <location>
        <begin position="413"/>
        <end position="509"/>
    </location>
</feature>
<evidence type="ECO:0000259" key="6">
    <source>
        <dbReference type="Pfam" id="PF00561"/>
    </source>
</evidence>
<evidence type="ECO:0000313" key="8">
    <source>
        <dbReference type="EMBL" id="SDU89194.1"/>
    </source>
</evidence>
<dbReference type="PANTHER" id="PTHR43248">
    <property type="entry name" value="2-SUCCINYL-6-HYDROXY-2,4-CYCLOHEXADIENE-1-CARBOXYLATE SYNTHASE"/>
    <property type="match status" value="1"/>
</dbReference>
<dbReference type="RefSeq" id="WP_091073930.1">
    <property type="nucleotide sequence ID" value="NZ_LT629799.1"/>
</dbReference>
<protein>
    <submittedName>
        <fullName evidence="8">TAP-like protein</fullName>
    </submittedName>
</protein>
<dbReference type="Pfam" id="PF08386">
    <property type="entry name" value="Abhydrolase_4"/>
    <property type="match status" value="1"/>
</dbReference>
<evidence type="ECO:0000256" key="5">
    <source>
        <dbReference type="SAM" id="SignalP"/>
    </source>
</evidence>
<keyword evidence="3" id="KW-0378">Hydrolase</keyword>
<dbReference type="InterPro" id="IPR051601">
    <property type="entry name" value="Serine_prot/Carboxylest_S33"/>
</dbReference>
<accession>A0A1H2M7V5</accession>
<feature type="compositionally biased region" description="Low complexity" evidence="4">
    <location>
        <begin position="27"/>
        <end position="46"/>
    </location>
</feature>
<dbReference type="SUPFAM" id="SSF53474">
    <property type="entry name" value="alpha/beta-Hydrolases"/>
    <property type="match status" value="1"/>
</dbReference>
<dbReference type="Gene3D" id="3.40.50.1820">
    <property type="entry name" value="alpha/beta hydrolase"/>
    <property type="match status" value="1"/>
</dbReference>
<dbReference type="PROSITE" id="PS51318">
    <property type="entry name" value="TAT"/>
    <property type="match status" value="1"/>
</dbReference>
<sequence>MTLRRSLVATAAAALLVGGLLGPSAAAAPAAPTTPTAPAAPKSPAVDTAKQDRTYTPAPIDWGTCSSTALQQRGFECGRLAVPLDYAKPGGTKITLALTRLVHKGDRYQGVMLTNPGGPGGSGLTLPVLQQYVPDKVGETYDWIGFDPRGVGQSEPAVSCDPGFGGFDRPRYVPSSPAVEQTWFDLTNAYTDACAANNGAILDHLTTLDSVKDMESIRRALGEKKINYYGFSYGTYLGQVYKTLYPDRLRRAVFDGVVDPRGVWYEANLDQNRAFEKTINAWFAWVAEHDSTYRLGTTETAVRLAFYRAQEKLYDDPAQAEGGLIGGSEWTDVFLSAGYYVYGWTDLAEAFSAYVNDGDISGVAANFGFDPSDPQADNGYAVYLGVQCTDASWPDSWKTWQKDAWSIYVDAPFETWGNTWYNEPCRHWPGQVTKPVKVKGDKTGSILLINETLDAATPYSGAIEVRKRFKGARLIEGVGGTTHAGSLSGVACTDDRIADYLDTGKLPKRKSGNRSDVKCDPVPAPEPPAANGRSAKTVDTSRYAELKQLKSEALPR</sequence>
<comment type="similarity">
    <text evidence="1">Belongs to the peptidase S33 family.</text>
</comment>
<name>A0A1H2M7V5_9ACTN</name>
<evidence type="ECO:0000313" key="9">
    <source>
        <dbReference type="Proteomes" id="UP000198825"/>
    </source>
</evidence>
<dbReference type="STRING" id="546874.SAMN04488544_1541"/>
<proteinExistence type="inferred from homology"/>
<evidence type="ECO:0000256" key="4">
    <source>
        <dbReference type="SAM" id="MobiDB-lite"/>
    </source>
</evidence>
<feature type="region of interest" description="Disordered" evidence="4">
    <location>
        <begin position="504"/>
        <end position="541"/>
    </location>
</feature>
<evidence type="ECO:0000256" key="3">
    <source>
        <dbReference type="ARBA" id="ARBA00022801"/>
    </source>
</evidence>
<feature type="domain" description="AB hydrolase-1" evidence="6">
    <location>
        <begin position="111"/>
        <end position="289"/>
    </location>
</feature>
<gene>
    <name evidence="8" type="ORF">SAMN04488544_1541</name>
</gene>
<dbReference type="InterPro" id="IPR013595">
    <property type="entry name" value="Pept_S33_TAP-like_C"/>
</dbReference>
<organism evidence="8 9">
    <name type="scientific">Microlunatus sagamiharensis</name>
    <dbReference type="NCBI Taxonomy" id="546874"/>
    <lineage>
        <taxon>Bacteria</taxon>
        <taxon>Bacillati</taxon>
        <taxon>Actinomycetota</taxon>
        <taxon>Actinomycetes</taxon>
        <taxon>Propionibacteriales</taxon>
        <taxon>Propionibacteriaceae</taxon>
        <taxon>Microlunatus</taxon>
    </lineage>
</organism>
<feature type="signal peptide" evidence="5">
    <location>
        <begin position="1"/>
        <end position="27"/>
    </location>
</feature>
<reference evidence="9" key="1">
    <citation type="submission" date="2016-10" db="EMBL/GenBank/DDBJ databases">
        <authorList>
            <person name="Varghese N."/>
            <person name="Submissions S."/>
        </authorList>
    </citation>
    <scope>NUCLEOTIDE SEQUENCE [LARGE SCALE GENOMIC DNA]</scope>
    <source>
        <strain evidence="9">DSM 21743</strain>
    </source>
</reference>
<dbReference type="OrthoDB" id="3930934at2"/>
<dbReference type="Proteomes" id="UP000198825">
    <property type="component" value="Chromosome I"/>
</dbReference>
<dbReference type="InterPro" id="IPR000073">
    <property type="entry name" value="AB_hydrolase_1"/>
</dbReference>